<comment type="subcellular location">
    <subcellularLocation>
        <location evidence="6">Cell membrane</location>
        <topology evidence="6">Multi-pass membrane protein</topology>
    </subcellularLocation>
    <subcellularLocation>
        <location evidence="1">Membrane</location>
        <topology evidence="1">Multi-pass membrane protein</topology>
    </subcellularLocation>
</comment>
<sequence length="329" mass="37639">MRKQWTIPHAAAGINETARIKRRSKSGTLWTAVKKHRFYYYLILPGIVYFLVFHYLPMLGIVIAFKDISEFDVFHDMLYGEWVGLKHFSMFLESIYFWNVMSNTLLISIYKLLWGFPAPIVLALLVNEARNRLFARVFQTIAYMPHFLSWVVIAGLMMNFFSTQIGFVNGIVRLFGGEPVFFLGSADYFRSLLVGSHVWHTVGWNTILYLAAMTGIDPQLYEAARMDGADKWRQTIHVTLPGIMHVIVILLIFNIGNLLNAGFEQTLLLYSPAVYQVSDIVDTYVYREGITSLHYSYTAAVGLFKNAVALILVLTANYAAKRLNQESLF</sequence>
<evidence type="ECO:0000256" key="5">
    <source>
        <dbReference type="ARBA" id="ARBA00023136"/>
    </source>
</evidence>
<proteinExistence type="inferred from homology"/>
<dbReference type="GO" id="GO:0005886">
    <property type="term" value="C:plasma membrane"/>
    <property type="evidence" value="ECO:0007669"/>
    <property type="project" value="UniProtKB-SubCell"/>
</dbReference>
<keyword evidence="5 6" id="KW-0472">Membrane</keyword>
<dbReference type="InterPro" id="IPR000515">
    <property type="entry name" value="MetI-like"/>
</dbReference>
<evidence type="ECO:0000256" key="2">
    <source>
        <dbReference type="ARBA" id="ARBA00022448"/>
    </source>
</evidence>
<dbReference type="Pfam" id="PF00528">
    <property type="entry name" value="BPD_transp_1"/>
    <property type="match status" value="1"/>
</dbReference>
<gene>
    <name evidence="8" type="ORF">EYB31_05135</name>
</gene>
<keyword evidence="9" id="KW-1185">Reference proteome</keyword>
<keyword evidence="4 6" id="KW-1133">Transmembrane helix</keyword>
<dbReference type="PANTHER" id="PTHR43496:SF1">
    <property type="entry name" value="POLYGALACTURONAN_RHAMNOGALACTURONAN TRANSPORT SYSTEM PERMEASE PROTEIN YTEP"/>
    <property type="match status" value="1"/>
</dbReference>
<dbReference type="InterPro" id="IPR035906">
    <property type="entry name" value="MetI-like_sf"/>
</dbReference>
<evidence type="ECO:0000256" key="3">
    <source>
        <dbReference type="ARBA" id="ARBA00022692"/>
    </source>
</evidence>
<evidence type="ECO:0000259" key="7">
    <source>
        <dbReference type="PROSITE" id="PS50928"/>
    </source>
</evidence>
<evidence type="ECO:0000313" key="8">
    <source>
        <dbReference type="EMBL" id="TBL80614.1"/>
    </source>
</evidence>
<dbReference type="CDD" id="cd06261">
    <property type="entry name" value="TM_PBP2"/>
    <property type="match status" value="1"/>
</dbReference>
<dbReference type="EMBL" id="SIRE01000004">
    <property type="protein sequence ID" value="TBL80614.1"/>
    <property type="molecule type" value="Genomic_DNA"/>
</dbReference>
<evidence type="ECO:0000256" key="6">
    <source>
        <dbReference type="RuleBase" id="RU363032"/>
    </source>
</evidence>
<dbReference type="PANTHER" id="PTHR43496">
    <property type="entry name" value="PROTEIN LPLB"/>
    <property type="match status" value="1"/>
</dbReference>
<feature type="transmembrane region" description="Helical" evidence="6">
    <location>
        <begin position="104"/>
        <end position="126"/>
    </location>
</feature>
<feature type="transmembrane region" description="Helical" evidence="6">
    <location>
        <begin position="38"/>
        <end position="65"/>
    </location>
</feature>
<dbReference type="AlphaFoldDB" id="A0A4Q9DUE2"/>
<feature type="transmembrane region" description="Helical" evidence="6">
    <location>
        <begin position="147"/>
        <end position="172"/>
    </location>
</feature>
<feature type="transmembrane region" description="Helical" evidence="6">
    <location>
        <begin position="236"/>
        <end position="259"/>
    </location>
</feature>
<protein>
    <submittedName>
        <fullName evidence="8">Sugar ABC transporter permease</fullName>
    </submittedName>
</protein>
<keyword evidence="3 6" id="KW-0812">Transmembrane</keyword>
<dbReference type="Gene3D" id="1.10.3720.10">
    <property type="entry name" value="MetI-like"/>
    <property type="match status" value="1"/>
</dbReference>
<accession>A0A4Q9DUE2</accession>
<name>A0A4Q9DUE2_9BACL</name>
<dbReference type="GO" id="GO:0055085">
    <property type="term" value="P:transmembrane transport"/>
    <property type="evidence" value="ECO:0007669"/>
    <property type="project" value="InterPro"/>
</dbReference>
<dbReference type="RefSeq" id="WP_131012215.1">
    <property type="nucleotide sequence ID" value="NZ_SIRE01000004.1"/>
</dbReference>
<evidence type="ECO:0000256" key="4">
    <source>
        <dbReference type="ARBA" id="ARBA00022989"/>
    </source>
</evidence>
<evidence type="ECO:0000313" key="9">
    <source>
        <dbReference type="Proteomes" id="UP000293142"/>
    </source>
</evidence>
<comment type="caution">
    <text evidence="8">The sequence shown here is derived from an EMBL/GenBank/DDBJ whole genome shotgun (WGS) entry which is preliminary data.</text>
</comment>
<keyword evidence="2 6" id="KW-0813">Transport</keyword>
<feature type="transmembrane region" description="Helical" evidence="6">
    <location>
        <begin position="192"/>
        <end position="216"/>
    </location>
</feature>
<comment type="similarity">
    <text evidence="6">Belongs to the binding-protein-dependent transport system permease family.</text>
</comment>
<feature type="domain" description="ABC transmembrane type-1" evidence="7">
    <location>
        <begin position="101"/>
        <end position="316"/>
    </location>
</feature>
<dbReference type="Proteomes" id="UP000293142">
    <property type="component" value="Unassembled WGS sequence"/>
</dbReference>
<dbReference type="OrthoDB" id="9785836at2"/>
<feature type="transmembrane region" description="Helical" evidence="6">
    <location>
        <begin position="295"/>
        <end position="320"/>
    </location>
</feature>
<dbReference type="SUPFAM" id="SSF161098">
    <property type="entry name" value="MetI-like"/>
    <property type="match status" value="1"/>
</dbReference>
<reference evidence="8 9" key="1">
    <citation type="submission" date="2019-02" db="EMBL/GenBank/DDBJ databases">
        <title>Paenibacillus sp. nov., isolated from surface-sterilized tissue of Thalictrum simplex L.</title>
        <authorList>
            <person name="Tuo L."/>
        </authorList>
    </citation>
    <scope>NUCLEOTIDE SEQUENCE [LARGE SCALE GENOMIC DNA]</scope>
    <source>
        <strain evidence="8 9">N2SHLJ1</strain>
    </source>
</reference>
<organism evidence="8 9">
    <name type="scientific">Paenibacillus thalictri</name>
    <dbReference type="NCBI Taxonomy" id="2527873"/>
    <lineage>
        <taxon>Bacteria</taxon>
        <taxon>Bacillati</taxon>
        <taxon>Bacillota</taxon>
        <taxon>Bacilli</taxon>
        <taxon>Bacillales</taxon>
        <taxon>Paenibacillaceae</taxon>
        <taxon>Paenibacillus</taxon>
    </lineage>
</organism>
<dbReference type="PROSITE" id="PS50928">
    <property type="entry name" value="ABC_TM1"/>
    <property type="match status" value="1"/>
</dbReference>
<evidence type="ECO:0000256" key="1">
    <source>
        <dbReference type="ARBA" id="ARBA00004141"/>
    </source>
</evidence>